<dbReference type="GO" id="GO:1903902">
    <property type="term" value="P:positive regulation of viral life cycle"/>
    <property type="evidence" value="ECO:0007669"/>
    <property type="project" value="Ensembl"/>
</dbReference>
<evidence type="ECO:0000256" key="3">
    <source>
        <dbReference type="SAM" id="Phobius"/>
    </source>
</evidence>
<dbReference type="EMBL" id="GEBF01006221">
    <property type="protein sequence ID" value="JAN97411.1"/>
    <property type="molecule type" value="Transcribed_RNA"/>
</dbReference>
<dbReference type="SMART" id="SM00034">
    <property type="entry name" value="CLECT"/>
    <property type="match status" value="1"/>
</dbReference>
<dbReference type="InterPro" id="IPR033989">
    <property type="entry name" value="CD209-like_CTLD"/>
</dbReference>
<dbReference type="PROSITE" id="PS50041">
    <property type="entry name" value="C_TYPE_LECTIN_2"/>
    <property type="match status" value="1"/>
</dbReference>
<protein>
    <submittedName>
        <fullName evidence="5">C-type lectin domain family 4 member G isoform 2</fullName>
    </submittedName>
</protein>
<dbReference type="SUPFAM" id="SSF56436">
    <property type="entry name" value="C-type lectin-like"/>
    <property type="match status" value="1"/>
</dbReference>
<dbReference type="GO" id="GO:0120274">
    <property type="term" value="F:virus coreceptor activity"/>
    <property type="evidence" value="ECO:0007669"/>
    <property type="project" value="Ensembl"/>
</dbReference>
<organism evidence="5">
    <name type="scientific">Heterocephalus glaber</name>
    <name type="common">Naked mole rat</name>
    <dbReference type="NCBI Taxonomy" id="10181"/>
    <lineage>
        <taxon>Eukaryota</taxon>
        <taxon>Metazoa</taxon>
        <taxon>Chordata</taxon>
        <taxon>Craniata</taxon>
        <taxon>Vertebrata</taxon>
        <taxon>Euteleostomi</taxon>
        <taxon>Mammalia</taxon>
        <taxon>Eutheria</taxon>
        <taxon>Euarchontoglires</taxon>
        <taxon>Glires</taxon>
        <taxon>Rodentia</taxon>
        <taxon>Hystricomorpha</taxon>
        <taxon>Bathyergidae</taxon>
        <taxon>Heterocephalus</taxon>
    </lineage>
</organism>
<dbReference type="GO" id="GO:0070061">
    <property type="term" value="F:fructose binding"/>
    <property type="evidence" value="ECO:0007669"/>
    <property type="project" value="Ensembl"/>
</dbReference>
<dbReference type="CDD" id="cd03590">
    <property type="entry name" value="CLECT_DC-SIGN_like"/>
    <property type="match status" value="1"/>
</dbReference>
<keyword evidence="3" id="KW-0812">Transmembrane</keyword>
<keyword evidence="3" id="KW-1133">Transmembrane helix</keyword>
<evidence type="ECO:0000256" key="1">
    <source>
        <dbReference type="ARBA" id="ARBA00022734"/>
    </source>
</evidence>
<dbReference type="InterPro" id="IPR050111">
    <property type="entry name" value="C-type_lectin/snaclec_domain"/>
</dbReference>
<dbReference type="GO" id="GO:0046642">
    <property type="term" value="P:negative regulation of alpha-beta T cell proliferation"/>
    <property type="evidence" value="ECO:0007669"/>
    <property type="project" value="Ensembl"/>
</dbReference>
<dbReference type="GO" id="GO:0001618">
    <property type="term" value="F:virus receptor activity"/>
    <property type="evidence" value="ECO:0007669"/>
    <property type="project" value="Ensembl"/>
</dbReference>
<dbReference type="GO" id="GO:0030247">
    <property type="term" value="F:polysaccharide binding"/>
    <property type="evidence" value="ECO:0007669"/>
    <property type="project" value="Ensembl"/>
</dbReference>
<dbReference type="InterPro" id="IPR018378">
    <property type="entry name" value="C-type_lectin_CS"/>
</dbReference>
<name>A0A0P6J4I5_HETGA</name>
<evidence type="ECO:0000259" key="4">
    <source>
        <dbReference type="PROSITE" id="PS50041"/>
    </source>
</evidence>
<dbReference type="GO" id="GO:0097367">
    <property type="term" value="F:carbohydrate derivative binding"/>
    <property type="evidence" value="ECO:0007669"/>
    <property type="project" value="Ensembl"/>
</dbReference>
<dbReference type="InterPro" id="IPR016187">
    <property type="entry name" value="CTDL_fold"/>
</dbReference>
<dbReference type="GO" id="GO:0033080">
    <property type="term" value="P:immature T cell proliferation in thymus"/>
    <property type="evidence" value="ECO:0007669"/>
    <property type="project" value="Ensembl"/>
</dbReference>
<feature type="domain" description="C-type lectin" evidence="4">
    <location>
        <begin position="215"/>
        <end position="325"/>
    </location>
</feature>
<keyword evidence="3" id="KW-0472">Membrane</keyword>
<dbReference type="GO" id="GO:0046633">
    <property type="term" value="P:alpha-beta T cell proliferation"/>
    <property type="evidence" value="ECO:0007669"/>
    <property type="project" value="Ensembl"/>
</dbReference>
<gene>
    <name evidence="5" type="primary">CLEC4G</name>
</gene>
<dbReference type="InterPro" id="IPR001304">
    <property type="entry name" value="C-type_lectin-like"/>
</dbReference>
<evidence type="ECO:0000256" key="2">
    <source>
        <dbReference type="ARBA" id="ARBA00023157"/>
    </source>
</evidence>
<dbReference type="PROSITE" id="PS00615">
    <property type="entry name" value="C_TYPE_LECTIN_1"/>
    <property type="match status" value="1"/>
</dbReference>
<dbReference type="GO" id="GO:0005537">
    <property type="term" value="F:D-mannose binding"/>
    <property type="evidence" value="ECO:0007669"/>
    <property type="project" value="Ensembl"/>
</dbReference>
<dbReference type="PANTHER" id="PTHR22803">
    <property type="entry name" value="MANNOSE, PHOSPHOLIPASE, LECTIN RECEPTOR RELATED"/>
    <property type="match status" value="1"/>
</dbReference>
<dbReference type="Pfam" id="PF00059">
    <property type="entry name" value="Lectin_C"/>
    <property type="match status" value="1"/>
</dbReference>
<accession>A0A0P6J4I5</accession>
<evidence type="ECO:0000313" key="5">
    <source>
        <dbReference type="EMBL" id="JAN97411.1"/>
    </source>
</evidence>
<reference evidence="5" key="1">
    <citation type="submission" date="2015-10" db="EMBL/GenBank/DDBJ databases">
        <title>FRAMA: From RNA-seq data to annotated mRNA assemblies.</title>
        <authorList>
            <person name="Bens M."/>
            <person name="Sahm A."/>
            <person name="Jahn N."/>
            <person name="Morhart M."/>
            <person name="Holtze S."/>
            <person name="Hildebrandt T.B."/>
            <person name="Platzer M."/>
            <person name="Szafranski K."/>
        </authorList>
    </citation>
    <scope>NUCLEOTIDE SEQUENCE</scope>
    <source>
        <tissue evidence="5">Liver</tissue>
    </source>
</reference>
<dbReference type="GO" id="GO:0002710">
    <property type="term" value="P:negative regulation of T cell mediated immunity"/>
    <property type="evidence" value="ECO:0007669"/>
    <property type="project" value="Ensembl"/>
</dbReference>
<dbReference type="GO" id="GO:0005886">
    <property type="term" value="C:plasma membrane"/>
    <property type="evidence" value="ECO:0007669"/>
    <property type="project" value="Ensembl"/>
</dbReference>
<dbReference type="AlphaFoldDB" id="A0A0P6J4I5"/>
<dbReference type="InterPro" id="IPR016186">
    <property type="entry name" value="C-type_lectin-like/link_sf"/>
</dbReference>
<keyword evidence="1 5" id="KW-0430">Lectin</keyword>
<sequence length="336" mass="37655">MGGREERKKGRARVGLEFKCGSLPRLDARGTMDTVRYSQWESSPEEVPGGGLGPPVTCVLLGPWGRWEYFRPRVCLLALAVLAVTVLWALILSILLSKASTDRGALLDRQDLLRTNASEQTVVLGALKREVGACRSCCNATKATLLEAVADLRKAEATLLEQKSALEQLRQRVTQDLATAGRDRENIRNELFRELENARLQNSSCEQCPTSWLPFRGSCYYFSEPQATWPEAERNCLGNDAHLVIIGDLDEQGFVTRHTRDRGYWLGLRGVRSAGRIQSYQWVDGVSLGFSHWNLGEPNDSRGQEDCVMLLHTGLWNDAPCSSELDGWICEKRRRC</sequence>
<dbReference type="Gene3D" id="3.10.100.10">
    <property type="entry name" value="Mannose-Binding Protein A, subunit A"/>
    <property type="match status" value="1"/>
</dbReference>
<dbReference type="GO" id="GO:0033088">
    <property type="term" value="P:negative regulation of immature T cell proliferation in thymus"/>
    <property type="evidence" value="ECO:0007669"/>
    <property type="project" value="Ensembl"/>
</dbReference>
<feature type="transmembrane region" description="Helical" evidence="3">
    <location>
        <begin position="74"/>
        <end position="96"/>
    </location>
</feature>
<proteinExistence type="predicted"/>
<dbReference type="GO" id="GO:0002456">
    <property type="term" value="P:T cell mediated immunity"/>
    <property type="evidence" value="ECO:0007669"/>
    <property type="project" value="Ensembl"/>
</dbReference>
<keyword evidence="2" id="KW-1015">Disulfide bond</keyword>